<evidence type="ECO:0000313" key="2">
    <source>
        <dbReference type="Proteomes" id="UP000298579"/>
    </source>
</evidence>
<evidence type="ECO:0000313" key="1">
    <source>
        <dbReference type="EMBL" id="QCL82005.1"/>
    </source>
</evidence>
<name>A0AAE6BHB0_AGRTU</name>
<dbReference type="EMBL" id="CP039898">
    <property type="protein sequence ID" value="QCL82005.1"/>
    <property type="molecule type" value="Genomic_DNA"/>
</dbReference>
<dbReference type="RefSeq" id="WP_130932527.1">
    <property type="nucleotide sequence ID" value="NZ_CP039889.1"/>
</dbReference>
<accession>A0AAE6BHB0</accession>
<dbReference type="Proteomes" id="UP000298579">
    <property type="component" value="Chromosome linear"/>
</dbReference>
<organism evidence="1 2">
    <name type="scientific">Agrobacterium tumefaciens</name>
    <dbReference type="NCBI Taxonomy" id="358"/>
    <lineage>
        <taxon>Bacteria</taxon>
        <taxon>Pseudomonadati</taxon>
        <taxon>Pseudomonadota</taxon>
        <taxon>Alphaproteobacteria</taxon>
        <taxon>Hyphomicrobiales</taxon>
        <taxon>Rhizobiaceae</taxon>
        <taxon>Rhizobium/Agrobacterium group</taxon>
        <taxon>Agrobacterium</taxon>
        <taxon>Agrobacterium tumefaciens complex</taxon>
    </lineage>
</organism>
<gene>
    <name evidence="1" type="ORF">CFBP5877_23370</name>
</gene>
<proteinExistence type="predicted"/>
<protein>
    <submittedName>
        <fullName evidence="1">Uncharacterized protein</fullName>
    </submittedName>
</protein>
<reference evidence="1 2" key="1">
    <citation type="submission" date="2019-04" db="EMBL/GenBank/DDBJ databases">
        <title>Complete genome sequence of Agrobacterium tumefaciens CFBP5877.</title>
        <authorList>
            <person name="Huang Y.-Y."/>
            <person name="Chiang H.-Y."/>
            <person name="Chou L."/>
            <person name="Lai E.-M."/>
            <person name="Kuo C.-H."/>
        </authorList>
    </citation>
    <scope>NUCLEOTIDE SEQUENCE [LARGE SCALE GENOMIC DNA]</scope>
    <source>
        <strain evidence="1 2">CFBP5877</strain>
    </source>
</reference>
<dbReference type="AlphaFoldDB" id="A0AAE6BHB0"/>
<sequence>MQNEVDHFVIHLKRFCIDSGLSAKTARQAWDGAGATSAFNGRFIADNRAELDAEYDSMLAMPGGADRIKAFGPTREEFIERQVRPDRIFYYGTSLFDSPVGKRHYTLSAEQPPSKDTFDWCDLHASFSSVSEALVLVEKAFSLEERQYKRGSRIEWRSDSYPNLKFGAVVDKAISDEAGNFIIEVKPK</sequence>